<organism evidence="1 2">
    <name type="scientific">Araneus ventricosus</name>
    <name type="common">Orbweaver spider</name>
    <name type="synonym">Epeira ventricosa</name>
    <dbReference type="NCBI Taxonomy" id="182803"/>
    <lineage>
        <taxon>Eukaryota</taxon>
        <taxon>Metazoa</taxon>
        <taxon>Ecdysozoa</taxon>
        <taxon>Arthropoda</taxon>
        <taxon>Chelicerata</taxon>
        <taxon>Arachnida</taxon>
        <taxon>Araneae</taxon>
        <taxon>Araneomorphae</taxon>
        <taxon>Entelegynae</taxon>
        <taxon>Araneoidea</taxon>
        <taxon>Araneidae</taxon>
        <taxon>Araneus</taxon>
    </lineage>
</organism>
<protein>
    <submittedName>
        <fullName evidence="1">Uncharacterized protein</fullName>
    </submittedName>
</protein>
<evidence type="ECO:0000313" key="2">
    <source>
        <dbReference type="Proteomes" id="UP000499080"/>
    </source>
</evidence>
<gene>
    <name evidence="1" type="ORF">AVEN_84716_1</name>
</gene>
<dbReference type="AlphaFoldDB" id="A0A4Y2UEE9"/>
<dbReference type="Proteomes" id="UP000499080">
    <property type="component" value="Unassembled WGS sequence"/>
</dbReference>
<evidence type="ECO:0000313" key="1">
    <source>
        <dbReference type="EMBL" id="GBO10903.1"/>
    </source>
</evidence>
<comment type="caution">
    <text evidence="1">The sequence shown here is derived from an EMBL/GenBank/DDBJ whole genome shotgun (WGS) entry which is preliminary data.</text>
</comment>
<reference evidence="1 2" key="1">
    <citation type="journal article" date="2019" name="Sci. Rep.">
        <title>Orb-weaving spider Araneus ventricosus genome elucidates the spidroin gene catalogue.</title>
        <authorList>
            <person name="Kono N."/>
            <person name="Nakamura H."/>
            <person name="Ohtoshi R."/>
            <person name="Moran D.A.P."/>
            <person name="Shinohara A."/>
            <person name="Yoshida Y."/>
            <person name="Fujiwara M."/>
            <person name="Mori M."/>
            <person name="Tomita M."/>
            <person name="Arakawa K."/>
        </authorList>
    </citation>
    <scope>NUCLEOTIDE SEQUENCE [LARGE SCALE GENOMIC DNA]</scope>
</reference>
<accession>A0A4Y2UEE9</accession>
<dbReference type="EMBL" id="BGPR01035875">
    <property type="protein sequence ID" value="GBO10903.1"/>
    <property type="molecule type" value="Genomic_DNA"/>
</dbReference>
<proteinExistence type="predicted"/>
<keyword evidence="2" id="KW-1185">Reference proteome</keyword>
<sequence>MTRRSQRIANECENPKFSITLLQSTFDFRINDGFWSDANEIALGGLRECPALVLWWRSLESEVLSVCRFVQLTMIQSYEFPPKTTIMSEIKQMV</sequence>
<name>A0A4Y2UEE9_ARAVE</name>